<evidence type="ECO:0000256" key="2">
    <source>
        <dbReference type="ARBA" id="ARBA00006727"/>
    </source>
</evidence>
<keyword evidence="6" id="KW-1185">Reference proteome</keyword>
<dbReference type="SUPFAM" id="SSF103473">
    <property type="entry name" value="MFS general substrate transporter"/>
    <property type="match status" value="1"/>
</dbReference>
<dbReference type="PROSITE" id="PS50850">
    <property type="entry name" value="MFS"/>
    <property type="match status" value="1"/>
</dbReference>
<dbReference type="InterPro" id="IPR036259">
    <property type="entry name" value="MFS_trans_sf"/>
</dbReference>
<dbReference type="InterPro" id="IPR020846">
    <property type="entry name" value="MFS_dom"/>
</dbReference>
<feature type="transmembrane region" description="Helical" evidence="3">
    <location>
        <begin position="34"/>
        <end position="57"/>
    </location>
</feature>
<evidence type="ECO:0000256" key="1">
    <source>
        <dbReference type="ARBA" id="ARBA00004141"/>
    </source>
</evidence>
<evidence type="ECO:0000256" key="3">
    <source>
        <dbReference type="SAM" id="Phobius"/>
    </source>
</evidence>
<feature type="transmembrane region" description="Helical" evidence="3">
    <location>
        <begin position="361"/>
        <end position="381"/>
    </location>
</feature>
<dbReference type="PANTHER" id="PTHR11360">
    <property type="entry name" value="MONOCARBOXYLATE TRANSPORTER"/>
    <property type="match status" value="1"/>
</dbReference>
<feature type="transmembrane region" description="Helical" evidence="3">
    <location>
        <begin position="166"/>
        <end position="187"/>
    </location>
</feature>
<dbReference type="OrthoDB" id="6499973at2759"/>
<dbReference type="Gene3D" id="1.20.1250.20">
    <property type="entry name" value="MFS general substrate transporter like domains"/>
    <property type="match status" value="2"/>
</dbReference>
<feature type="domain" description="Major facilitator superfamily (MFS) profile" evidence="4">
    <location>
        <begin position="33"/>
        <end position="448"/>
    </location>
</feature>
<comment type="similarity">
    <text evidence="2">Belongs to the major facilitator superfamily. Monocarboxylate porter (TC 2.A.1.13) family.</text>
</comment>
<feature type="transmembrane region" description="Helical" evidence="3">
    <location>
        <begin position="77"/>
        <end position="102"/>
    </location>
</feature>
<dbReference type="GO" id="GO:0022857">
    <property type="term" value="F:transmembrane transporter activity"/>
    <property type="evidence" value="ECO:0007669"/>
    <property type="project" value="InterPro"/>
</dbReference>
<dbReference type="EMBL" id="KZ824272">
    <property type="protein sequence ID" value="RAL15180.1"/>
    <property type="molecule type" value="Genomic_DNA"/>
</dbReference>
<dbReference type="Pfam" id="PF07690">
    <property type="entry name" value="MFS_1"/>
    <property type="match status" value="1"/>
</dbReference>
<feature type="transmembrane region" description="Helical" evidence="3">
    <location>
        <begin position="199"/>
        <end position="218"/>
    </location>
</feature>
<dbReference type="AlphaFoldDB" id="A0A395I518"/>
<keyword evidence="3" id="KW-1133">Transmembrane helix</keyword>
<dbReference type="VEuPathDB" id="FungiDB:BO97DRAFT_411937"/>
<reference evidence="5 6" key="1">
    <citation type="submission" date="2018-02" db="EMBL/GenBank/DDBJ databases">
        <title>The genomes of Aspergillus section Nigri reveals drivers in fungal speciation.</title>
        <authorList>
            <consortium name="DOE Joint Genome Institute"/>
            <person name="Vesth T.C."/>
            <person name="Nybo J."/>
            <person name="Theobald S."/>
            <person name="Brandl J."/>
            <person name="Frisvad J.C."/>
            <person name="Nielsen K.F."/>
            <person name="Lyhne E.K."/>
            <person name="Kogle M.E."/>
            <person name="Kuo A."/>
            <person name="Riley R."/>
            <person name="Clum A."/>
            <person name="Nolan M."/>
            <person name="Lipzen A."/>
            <person name="Salamov A."/>
            <person name="Henrissat B."/>
            <person name="Wiebenga A."/>
            <person name="De vries R.P."/>
            <person name="Grigoriev I.V."/>
            <person name="Mortensen U.H."/>
            <person name="Andersen M.R."/>
            <person name="Baker S.E."/>
        </authorList>
    </citation>
    <scope>NUCLEOTIDE SEQUENCE [LARGE SCALE GENOMIC DNA]</scope>
    <source>
        <strain evidence="5 6">CBS 101889</strain>
    </source>
</reference>
<proteinExistence type="inferred from homology"/>
<feature type="transmembrane region" description="Helical" evidence="3">
    <location>
        <begin position="109"/>
        <end position="125"/>
    </location>
</feature>
<evidence type="ECO:0000259" key="4">
    <source>
        <dbReference type="PROSITE" id="PS50850"/>
    </source>
</evidence>
<dbReference type="InterPro" id="IPR050327">
    <property type="entry name" value="Proton-linked_MCT"/>
</dbReference>
<dbReference type="PANTHER" id="PTHR11360:SF284">
    <property type="entry name" value="EG:103B4.3 PROTEIN-RELATED"/>
    <property type="match status" value="1"/>
</dbReference>
<organism evidence="5 6">
    <name type="scientific">Aspergillus homomorphus (strain CBS 101889)</name>
    <dbReference type="NCBI Taxonomy" id="1450537"/>
    <lineage>
        <taxon>Eukaryota</taxon>
        <taxon>Fungi</taxon>
        <taxon>Dikarya</taxon>
        <taxon>Ascomycota</taxon>
        <taxon>Pezizomycotina</taxon>
        <taxon>Eurotiomycetes</taxon>
        <taxon>Eurotiomycetidae</taxon>
        <taxon>Eurotiales</taxon>
        <taxon>Aspergillaceae</taxon>
        <taxon>Aspergillus</taxon>
        <taxon>Aspergillus subgen. Circumdati</taxon>
    </lineage>
</organism>
<sequence length="490" mass="52624">MSPQPEATEGLREFQVQDASVELPQEGDLQFQKILVIVAGFTIMLTTNALIFSAGVYQALYEEMASEPDNPFSGASSALIGLVGTLAIGLMSMTGPFVMMWIKLYRPQTVVAVAGVLFGVAYILASVSRTLWQFALTQGVLVGISVSMSYIPATTTAPTWFNERRGLAMGIVISGSAVGGMIWPSILTAMNDHMGFRNTLRVSGAICAVAIIAVSPAVKWEPGFNQQIQAERQALIQRARGSCHHPRPSFLQLPLINWRLTLTKKFLAKAAGCMLQSAAYSTPLIYYAAFGRSLGYSATTAANFITISNAANAVSRVGMGYAADKYGRINMLFATTFLSAVAVAAFWIPATVAGATAAGKALFIVFTLLYGSFASSYIALFPASLVELFGKKDFTSVNGALYLVRGIGALLGTPLTGLLIPQGRALLSPAVYERAAIAVTALLFPASFCILWVRLEMTAGKDWRWKHQVFVLHIRPQGVENRASRPLSCT</sequence>
<accession>A0A395I518</accession>
<dbReference type="GO" id="GO:0016020">
    <property type="term" value="C:membrane"/>
    <property type="evidence" value="ECO:0007669"/>
    <property type="project" value="UniProtKB-SubCell"/>
</dbReference>
<evidence type="ECO:0000313" key="6">
    <source>
        <dbReference type="Proteomes" id="UP000248961"/>
    </source>
</evidence>
<feature type="transmembrane region" description="Helical" evidence="3">
    <location>
        <begin position="402"/>
        <end position="423"/>
    </location>
</feature>
<evidence type="ECO:0000313" key="5">
    <source>
        <dbReference type="EMBL" id="RAL15180.1"/>
    </source>
</evidence>
<name>A0A395I518_ASPHC</name>
<feature type="transmembrane region" description="Helical" evidence="3">
    <location>
        <begin position="435"/>
        <end position="455"/>
    </location>
</feature>
<dbReference type="Proteomes" id="UP000248961">
    <property type="component" value="Unassembled WGS sequence"/>
</dbReference>
<comment type="subcellular location">
    <subcellularLocation>
        <location evidence="1">Membrane</location>
        <topology evidence="1">Multi-pass membrane protein</topology>
    </subcellularLocation>
</comment>
<keyword evidence="3" id="KW-0472">Membrane</keyword>
<protein>
    <submittedName>
        <fullName evidence="5">Monocarboxylate transporter</fullName>
    </submittedName>
</protein>
<gene>
    <name evidence="5" type="ORF">BO97DRAFT_411937</name>
</gene>
<keyword evidence="3" id="KW-0812">Transmembrane</keyword>
<dbReference type="InterPro" id="IPR011701">
    <property type="entry name" value="MFS"/>
</dbReference>
<feature type="transmembrane region" description="Helical" evidence="3">
    <location>
        <begin position="329"/>
        <end position="349"/>
    </location>
</feature>
<feature type="transmembrane region" description="Helical" evidence="3">
    <location>
        <begin position="131"/>
        <end position="154"/>
    </location>
</feature>